<comment type="subcellular location">
    <subcellularLocation>
        <location evidence="1">Membrane</location>
        <topology evidence="1">Multi-pass membrane protein</topology>
    </subcellularLocation>
</comment>
<evidence type="ECO:0000256" key="4">
    <source>
        <dbReference type="ARBA" id="ARBA00022692"/>
    </source>
</evidence>
<keyword evidence="3 7" id="KW-0813">Transport</keyword>
<dbReference type="NCBIfam" id="TIGR00879">
    <property type="entry name" value="SP"/>
    <property type="match status" value="1"/>
</dbReference>
<evidence type="ECO:0000256" key="5">
    <source>
        <dbReference type="ARBA" id="ARBA00022989"/>
    </source>
</evidence>
<dbReference type="SUPFAM" id="SSF103473">
    <property type="entry name" value="MFS general substrate transporter"/>
    <property type="match status" value="1"/>
</dbReference>
<feature type="transmembrane region" description="Helical" evidence="8">
    <location>
        <begin position="92"/>
        <end position="110"/>
    </location>
</feature>
<dbReference type="AlphaFoldDB" id="A0A1E5RM55"/>
<sequence length="466" mass="51420">MIQDNTVSNTFYVNLLLVCLGSLQFGYHMGVLNSAGPYITCQYQDYSSADDVCIPMSSQQFAQVTSIFSVGGLIGSFLAGKLADAKGRKFTSLFNTAGFVIGSLILIYSTNVHLFSVGRLILGISSGSSIVFTSLMITEIAPSHMIDSLGTFNQSFINIGILIVQSLSIKYAKALIWKRLFIVSFVFSVMQFALSVVLLKESTKWLFESNKISQAKDVLRSLRSASISESQFIKDFKYITTDDNDLELSDHPKQVIGWKEYLTNSKYKKSAMFVALILIGQQFCGINAIILYSTQVISDLSSKDQADLPTQVNFVISIVNTIFTFISPKTISFFGKKNSLSLSAFFMGISSLLITLSLSFKQLYLLIIFVIAFIICFALGVGPIPFAIISDLNPSEARTVSQSYGTVINWIGTILVSYSFPILAEMLGMSTVFCMFALFSIFFGLFIYSKLPTKANQVEETEALLN</sequence>
<protein>
    <submittedName>
        <fullName evidence="10">Putative metabolite transport protein</fullName>
    </submittedName>
</protein>
<evidence type="ECO:0000256" key="3">
    <source>
        <dbReference type="ARBA" id="ARBA00022448"/>
    </source>
</evidence>
<feature type="transmembrane region" description="Helical" evidence="8">
    <location>
        <begin position="61"/>
        <end position="80"/>
    </location>
</feature>
<dbReference type="Gene3D" id="1.20.1250.20">
    <property type="entry name" value="MFS general substrate transporter like domains"/>
    <property type="match status" value="1"/>
</dbReference>
<evidence type="ECO:0000313" key="10">
    <source>
        <dbReference type="EMBL" id="OEJ87990.1"/>
    </source>
</evidence>
<feature type="transmembrane region" description="Helical" evidence="8">
    <location>
        <begin position="271"/>
        <end position="292"/>
    </location>
</feature>
<dbReference type="EMBL" id="LPNL01000004">
    <property type="protein sequence ID" value="OEJ87990.1"/>
    <property type="molecule type" value="Genomic_DNA"/>
</dbReference>
<evidence type="ECO:0000256" key="6">
    <source>
        <dbReference type="ARBA" id="ARBA00023136"/>
    </source>
</evidence>
<keyword evidence="11" id="KW-1185">Reference proteome</keyword>
<comment type="similarity">
    <text evidence="2 7">Belongs to the major facilitator superfamily. Sugar transporter (TC 2.A.1.1) family.</text>
</comment>
<proteinExistence type="inferred from homology"/>
<feature type="transmembrane region" description="Helical" evidence="8">
    <location>
        <begin position="364"/>
        <end position="389"/>
    </location>
</feature>
<evidence type="ECO:0000256" key="1">
    <source>
        <dbReference type="ARBA" id="ARBA00004141"/>
    </source>
</evidence>
<dbReference type="GO" id="GO:0016020">
    <property type="term" value="C:membrane"/>
    <property type="evidence" value="ECO:0007669"/>
    <property type="project" value="UniProtKB-SubCell"/>
</dbReference>
<organism evidence="10 11">
    <name type="scientific">Hanseniaspora opuntiae</name>
    <dbReference type="NCBI Taxonomy" id="211096"/>
    <lineage>
        <taxon>Eukaryota</taxon>
        <taxon>Fungi</taxon>
        <taxon>Dikarya</taxon>
        <taxon>Ascomycota</taxon>
        <taxon>Saccharomycotina</taxon>
        <taxon>Saccharomycetes</taxon>
        <taxon>Saccharomycodales</taxon>
        <taxon>Saccharomycodaceae</taxon>
        <taxon>Hanseniaspora</taxon>
    </lineage>
</organism>
<name>A0A1E5RM55_9ASCO</name>
<feature type="transmembrane region" description="Helical" evidence="8">
    <location>
        <begin position="12"/>
        <end position="30"/>
    </location>
</feature>
<feature type="transmembrane region" description="Helical" evidence="8">
    <location>
        <begin position="340"/>
        <end position="358"/>
    </location>
</feature>
<keyword evidence="5 8" id="KW-1133">Transmembrane helix</keyword>
<dbReference type="Proteomes" id="UP000095605">
    <property type="component" value="Unassembled WGS sequence"/>
</dbReference>
<dbReference type="PANTHER" id="PTHR23503">
    <property type="entry name" value="SOLUTE CARRIER FAMILY 2"/>
    <property type="match status" value="1"/>
</dbReference>
<comment type="caution">
    <text evidence="10">The sequence shown here is derived from an EMBL/GenBank/DDBJ whole genome shotgun (WGS) entry which is preliminary data.</text>
</comment>
<feature type="transmembrane region" description="Helical" evidence="8">
    <location>
        <begin position="312"/>
        <end position="328"/>
    </location>
</feature>
<evidence type="ECO:0000256" key="2">
    <source>
        <dbReference type="ARBA" id="ARBA00010992"/>
    </source>
</evidence>
<dbReference type="InterPro" id="IPR005828">
    <property type="entry name" value="MFS_sugar_transport-like"/>
</dbReference>
<evidence type="ECO:0000256" key="8">
    <source>
        <dbReference type="SAM" id="Phobius"/>
    </source>
</evidence>
<dbReference type="InterPro" id="IPR020846">
    <property type="entry name" value="MFS_dom"/>
</dbReference>
<dbReference type="PROSITE" id="PS50850">
    <property type="entry name" value="MFS"/>
    <property type="match status" value="1"/>
</dbReference>
<accession>A0A1E5RM55</accession>
<keyword evidence="6 8" id="KW-0472">Membrane</keyword>
<feature type="transmembrane region" description="Helical" evidence="8">
    <location>
        <begin position="116"/>
        <end position="137"/>
    </location>
</feature>
<dbReference type="PRINTS" id="PR00171">
    <property type="entry name" value="SUGRTRNSPORT"/>
</dbReference>
<feature type="transmembrane region" description="Helical" evidence="8">
    <location>
        <begin position="426"/>
        <end position="448"/>
    </location>
</feature>
<gene>
    <name evidence="10" type="ORF">AWRI3578_g1805</name>
</gene>
<dbReference type="OrthoDB" id="4540492at2759"/>
<dbReference type="Pfam" id="PF00083">
    <property type="entry name" value="Sugar_tr"/>
    <property type="match status" value="1"/>
</dbReference>
<feature type="transmembrane region" description="Helical" evidence="8">
    <location>
        <begin position="180"/>
        <end position="199"/>
    </location>
</feature>
<dbReference type="InterPro" id="IPR036259">
    <property type="entry name" value="MFS_trans_sf"/>
</dbReference>
<evidence type="ECO:0000313" key="11">
    <source>
        <dbReference type="Proteomes" id="UP000095605"/>
    </source>
</evidence>
<keyword evidence="4 8" id="KW-0812">Transmembrane</keyword>
<dbReference type="InterPro" id="IPR045263">
    <property type="entry name" value="GLUT"/>
</dbReference>
<reference evidence="11" key="1">
    <citation type="journal article" date="2016" name="Genome Announc.">
        <title>Genome sequences of three species of Hanseniaspora isolated from spontaneous wine fermentations.</title>
        <authorList>
            <person name="Sternes P.R."/>
            <person name="Lee D."/>
            <person name="Kutyna D.R."/>
            <person name="Borneman A.R."/>
        </authorList>
    </citation>
    <scope>NUCLEOTIDE SEQUENCE [LARGE SCALE GENOMIC DNA]</scope>
    <source>
        <strain evidence="11">AWRI3578</strain>
    </source>
</reference>
<feature type="domain" description="Major facilitator superfamily (MFS) profile" evidence="9">
    <location>
        <begin position="14"/>
        <end position="455"/>
    </location>
</feature>
<dbReference type="InterPro" id="IPR003663">
    <property type="entry name" value="Sugar/inositol_transpt"/>
</dbReference>
<dbReference type="PANTHER" id="PTHR23503:SF8">
    <property type="entry name" value="FACILITATED GLUCOSE TRANSPORTER PROTEIN 1"/>
    <property type="match status" value="1"/>
</dbReference>
<evidence type="ECO:0000256" key="7">
    <source>
        <dbReference type="RuleBase" id="RU003346"/>
    </source>
</evidence>
<evidence type="ECO:0000259" key="9">
    <source>
        <dbReference type="PROSITE" id="PS50850"/>
    </source>
</evidence>
<dbReference type="GO" id="GO:0015149">
    <property type="term" value="F:hexose transmembrane transporter activity"/>
    <property type="evidence" value="ECO:0007669"/>
    <property type="project" value="TreeGrafter"/>
</dbReference>